<feature type="region of interest" description="Disordered" evidence="5">
    <location>
        <begin position="135"/>
        <end position="155"/>
    </location>
</feature>
<reference evidence="7 8" key="1">
    <citation type="submission" date="2011-12" db="EMBL/GenBank/DDBJ databases">
        <title>Whole genome shotgun sequence of Gordonia effusa NBRC 100432.</title>
        <authorList>
            <person name="Yoshida I."/>
            <person name="Takarada H."/>
            <person name="Hosoyama A."/>
            <person name="Tsuchikane K."/>
            <person name="Katsumata H."/>
            <person name="Yamazaki S."/>
            <person name="Fujita N."/>
        </authorList>
    </citation>
    <scope>NUCLEOTIDE SEQUENCE [LARGE SCALE GENOMIC DNA]</scope>
    <source>
        <strain evidence="7 8">NBRC 100432</strain>
    </source>
</reference>
<keyword evidence="1" id="KW-0001">2Fe-2S</keyword>
<dbReference type="PANTHER" id="PTHR30204">
    <property type="entry name" value="REDOX-CYCLING DRUG-SENSING TRANSCRIPTIONAL ACTIVATOR SOXR"/>
    <property type="match status" value="1"/>
</dbReference>
<evidence type="ECO:0000256" key="2">
    <source>
        <dbReference type="ARBA" id="ARBA00023004"/>
    </source>
</evidence>
<proteinExistence type="predicted"/>
<dbReference type="Pfam" id="PF13411">
    <property type="entry name" value="MerR_1"/>
    <property type="match status" value="1"/>
</dbReference>
<evidence type="ECO:0000313" key="7">
    <source>
        <dbReference type="EMBL" id="GAB17217.1"/>
    </source>
</evidence>
<dbReference type="AlphaFoldDB" id="H0QWL6"/>
<keyword evidence="2" id="KW-0408">Iron</keyword>
<evidence type="ECO:0000259" key="6">
    <source>
        <dbReference type="PROSITE" id="PS50937"/>
    </source>
</evidence>
<dbReference type="PROSITE" id="PS50937">
    <property type="entry name" value="HTH_MERR_2"/>
    <property type="match status" value="1"/>
</dbReference>
<dbReference type="PROSITE" id="PS00552">
    <property type="entry name" value="HTH_MERR_1"/>
    <property type="match status" value="1"/>
</dbReference>
<dbReference type="EMBL" id="BAEH01000021">
    <property type="protein sequence ID" value="GAB17217.1"/>
    <property type="molecule type" value="Genomic_DNA"/>
</dbReference>
<dbReference type="Proteomes" id="UP000035034">
    <property type="component" value="Unassembled WGS sequence"/>
</dbReference>
<dbReference type="NCBIfam" id="TIGR01950">
    <property type="entry name" value="SoxR"/>
    <property type="match status" value="1"/>
</dbReference>
<evidence type="ECO:0000256" key="1">
    <source>
        <dbReference type="ARBA" id="ARBA00022714"/>
    </source>
</evidence>
<gene>
    <name evidence="7" type="ORF">GOEFS_021_00440</name>
</gene>
<dbReference type="GO" id="GO:0003700">
    <property type="term" value="F:DNA-binding transcription factor activity"/>
    <property type="evidence" value="ECO:0007669"/>
    <property type="project" value="InterPro"/>
</dbReference>
<evidence type="ECO:0000256" key="3">
    <source>
        <dbReference type="ARBA" id="ARBA00023014"/>
    </source>
</evidence>
<keyword evidence="4" id="KW-0238">DNA-binding</keyword>
<evidence type="ECO:0000256" key="5">
    <source>
        <dbReference type="SAM" id="MobiDB-lite"/>
    </source>
</evidence>
<dbReference type="OrthoDB" id="9802944at2"/>
<keyword evidence="8" id="KW-1185">Reference proteome</keyword>
<dbReference type="GO" id="GO:0051537">
    <property type="term" value="F:2 iron, 2 sulfur cluster binding"/>
    <property type="evidence" value="ECO:0007669"/>
    <property type="project" value="UniProtKB-KW"/>
</dbReference>
<dbReference type="SUPFAM" id="SSF46955">
    <property type="entry name" value="Putative DNA-binding domain"/>
    <property type="match status" value="1"/>
</dbReference>
<protein>
    <submittedName>
        <fullName evidence="7">Putative MerR family transcriptional regulator</fullName>
    </submittedName>
</protein>
<sequence>MPAQHLELTVGELADRSGVATSAIRYYDELGLIFSRRTSGNQRRYHRAMLRRVAFIKASQAAGIPLSEISEVLGALGSRDSPTPKMWEHASRRWVADLNRRIELLERMRDLMGSCVGCGCLSMTDCRLLNPHDEMAKQGPGPHRLMDGLESGHTT</sequence>
<dbReference type="InterPro" id="IPR010211">
    <property type="entry name" value="Redox-sen_tscrpt-act_SoxR"/>
</dbReference>
<dbReference type="PANTHER" id="PTHR30204:SF0">
    <property type="entry name" value="REDOX-SENSITIVE TRANSCRIPTIONAL ACTIVATOR SOXR"/>
    <property type="match status" value="1"/>
</dbReference>
<dbReference type="STRING" id="1077974.GOEFS_021_00440"/>
<evidence type="ECO:0000313" key="8">
    <source>
        <dbReference type="Proteomes" id="UP000035034"/>
    </source>
</evidence>
<dbReference type="InterPro" id="IPR047057">
    <property type="entry name" value="MerR_fam"/>
</dbReference>
<feature type="domain" description="HTH merR-type" evidence="6">
    <location>
        <begin position="7"/>
        <end position="75"/>
    </location>
</feature>
<keyword evidence="1" id="KW-0479">Metal-binding</keyword>
<organism evidence="7 8">
    <name type="scientific">Gordonia effusa NBRC 100432</name>
    <dbReference type="NCBI Taxonomy" id="1077974"/>
    <lineage>
        <taxon>Bacteria</taxon>
        <taxon>Bacillati</taxon>
        <taxon>Actinomycetota</taxon>
        <taxon>Actinomycetes</taxon>
        <taxon>Mycobacteriales</taxon>
        <taxon>Gordoniaceae</taxon>
        <taxon>Gordonia</taxon>
    </lineage>
</organism>
<dbReference type="InterPro" id="IPR000551">
    <property type="entry name" value="MerR-type_HTH_dom"/>
</dbReference>
<evidence type="ECO:0000256" key="4">
    <source>
        <dbReference type="ARBA" id="ARBA00023125"/>
    </source>
</evidence>
<name>H0QWL6_9ACTN</name>
<dbReference type="Gene3D" id="1.10.1660.10">
    <property type="match status" value="1"/>
</dbReference>
<comment type="caution">
    <text evidence="7">The sequence shown here is derived from an EMBL/GenBank/DDBJ whole genome shotgun (WGS) entry which is preliminary data.</text>
</comment>
<accession>H0QWL6</accession>
<dbReference type="eggNOG" id="COG0789">
    <property type="taxonomic scope" value="Bacteria"/>
</dbReference>
<keyword evidence="3" id="KW-0411">Iron-sulfur</keyword>
<dbReference type="InterPro" id="IPR009061">
    <property type="entry name" value="DNA-bd_dom_put_sf"/>
</dbReference>
<dbReference type="GO" id="GO:0003677">
    <property type="term" value="F:DNA binding"/>
    <property type="evidence" value="ECO:0007669"/>
    <property type="project" value="UniProtKB-KW"/>
</dbReference>
<dbReference type="PRINTS" id="PR00040">
    <property type="entry name" value="HTHMERR"/>
</dbReference>
<dbReference type="RefSeq" id="WP_007316555.1">
    <property type="nucleotide sequence ID" value="NZ_BAEH01000021.1"/>
</dbReference>
<dbReference type="GO" id="GO:0006979">
    <property type="term" value="P:response to oxidative stress"/>
    <property type="evidence" value="ECO:0007669"/>
    <property type="project" value="InterPro"/>
</dbReference>
<dbReference type="SMART" id="SM00422">
    <property type="entry name" value="HTH_MERR"/>
    <property type="match status" value="1"/>
</dbReference>